<organism evidence="6 7">
    <name type="scientific">Saccharothrix saharensis</name>
    <dbReference type="NCBI Taxonomy" id="571190"/>
    <lineage>
        <taxon>Bacteria</taxon>
        <taxon>Bacillati</taxon>
        <taxon>Actinomycetota</taxon>
        <taxon>Actinomycetes</taxon>
        <taxon>Pseudonocardiales</taxon>
        <taxon>Pseudonocardiaceae</taxon>
        <taxon>Saccharothrix</taxon>
    </lineage>
</organism>
<evidence type="ECO:0000313" key="6">
    <source>
        <dbReference type="EMBL" id="TQM78796.1"/>
    </source>
</evidence>
<dbReference type="SUPFAM" id="SSF52172">
    <property type="entry name" value="CheY-like"/>
    <property type="match status" value="1"/>
</dbReference>
<dbReference type="SUPFAM" id="SSF55781">
    <property type="entry name" value="GAF domain-like"/>
    <property type="match status" value="1"/>
</dbReference>
<sequence length="243" mass="25938">MTSDSPTGDELAGVFVRASGLLLSAEAVSTALLLITSTAEEVFPGAVGAGLTLVDRDGRRVTAAATDDVVARADALQYELGEGPCLTAYEQRVVVRIDDVDREDRWPRWVEAVRGTGPRAVLSAPVVAGAETLGAMKVYAAEPGVYGEREERLLENFATQAAVLLANTRTADDARHISDRLKDALRGREVIALAKGIVIARDGADERAAFLALTDLAQRRGTTLREAAEDLVRSTVDRPTRTP</sequence>
<dbReference type="InterPro" id="IPR012074">
    <property type="entry name" value="GAF_ANTAR"/>
</dbReference>
<keyword evidence="3" id="KW-0805">Transcription regulation</keyword>
<dbReference type="GO" id="GO:0003723">
    <property type="term" value="F:RNA binding"/>
    <property type="evidence" value="ECO:0007669"/>
    <property type="project" value="InterPro"/>
</dbReference>
<evidence type="ECO:0000256" key="3">
    <source>
        <dbReference type="ARBA" id="ARBA00023015"/>
    </source>
</evidence>
<dbReference type="Pfam" id="PF03861">
    <property type="entry name" value="ANTAR"/>
    <property type="match status" value="1"/>
</dbReference>
<feature type="domain" description="ANTAR" evidence="5">
    <location>
        <begin position="171"/>
        <end position="232"/>
    </location>
</feature>
<accession>A0A543J7J2</accession>
<keyword evidence="4" id="KW-0804">Transcription</keyword>
<dbReference type="SMART" id="SM00065">
    <property type="entry name" value="GAF"/>
    <property type="match status" value="1"/>
</dbReference>
<dbReference type="InterPro" id="IPR011006">
    <property type="entry name" value="CheY-like_superfamily"/>
</dbReference>
<keyword evidence="1" id="KW-0808">Transferase</keyword>
<gene>
    <name evidence="6" type="ORF">FHX81_1077</name>
</gene>
<dbReference type="SMART" id="SM01012">
    <property type="entry name" value="ANTAR"/>
    <property type="match status" value="1"/>
</dbReference>
<comment type="caution">
    <text evidence="6">The sequence shown here is derived from an EMBL/GenBank/DDBJ whole genome shotgun (WGS) entry which is preliminary data.</text>
</comment>
<dbReference type="PIRSF" id="PIRSF036625">
    <property type="entry name" value="GAF_ANTAR"/>
    <property type="match status" value="1"/>
</dbReference>
<dbReference type="InterPro" id="IPR036388">
    <property type="entry name" value="WH-like_DNA-bd_sf"/>
</dbReference>
<proteinExistence type="predicted"/>
<dbReference type="OrthoDB" id="3688893at2"/>
<dbReference type="EMBL" id="VFPP01000001">
    <property type="protein sequence ID" value="TQM78796.1"/>
    <property type="molecule type" value="Genomic_DNA"/>
</dbReference>
<reference evidence="6 7" key="1">
    <citation type="submission" date="2019-06" db="EMBL/GenBank/DDBJ databases">
        <title>Sequencing the genomes of 1000 actinobacteria strains.</title>
        <authorList>
            <person name="Klenk H.-P."/>
        </authorList>
    </citation>
    <scope>NUCLEOTIDE SEQUENCE [LARGE SCALE GENOMIC DNA]</scope>
    <source>
        <strain evidence="6 7">DSM 45456</strain>
    </source>
</reference>
<dbReference type="Gene3D" id="1.10.10.10">
    <property type="entry name" value="Winged helix-like DNA-binding domain superfamily/Winged helix DNA-binding domain"/>
    <property type="match status" value="1"/>
</dbReference>
<evidence type="ECO:0000256" key="1">
    <source>
        <dbReference type="ARBA" id="ARBA00022679"/>
    </source>
</evidence>
<dbReference type="InterPro" id="IPR003018">
    <property type="entry name" value="GAF"/>
</dbReference>
<keyword evidence="2" id="KW-0418">Kinase</keyword>
<dbReference type="Proteomes" id="UP000316628">
    <property type="component" value="Unassembled WGS sequence"/>
</dbReference>
<evidence type="ECO:0000259" key="5">
    <source>
        <dbReference type="PROSITE" id="PS50921"/>
    </source>
</evidence>
<dbReference type="PROSITE" id="PS50921">
    <property type="entry name" value="ANTAR"/>
    <property type="match status" value="1"/>
</dbReference>
<dbReference type="Pfam" id="PF13185">
    <property type="entry name" value="GAF_2"/>
    <property type="match status" value="1"/>
</dbReference>
<dbReference type="GO" id="GO:0016301">
    <property type="term" value="F:kinase activity"/>
    <property type="evidence" value="ECO:0007669"/>
    <property type="project" value="UniProtKB-KW"/>
</dbReference>
<dbReference type="Gene3D" id="3.30.450.40">
    <property type="match status" value="1"/>
</dbReference>
<name>A0A543J7J2_9PSEU</name>
<evidence type="ECO:0000313" key="7">
    <source>
        <dbReference type="Proteomes" id="UP000316628"/>
    </source>
</evidence>
<dbReference type="InterPro" id="IPR005561">
    <property type="entry name" value="ANTAR"/>
</dbReference>
<dbReference type="AlphaFoldDB" id="A0A543J7J2"/>
<dbReference type="InterPro" id="IPR029016">
    <property type="entry name" value="GAF-like_dom_sf"/>
</dbReference>
<evidence type="ECO:0000256" key="4">
    <source>
        <dbReference type="ARBA" id="ARBA00023163"/>
    </source>
</evidence>
<keyword evidence="7" id="KW-1185">Reference proteome</keyword>
<evidence type="ECO:0000256" key="2">
    <source>
        <dbReference type="ARBA" id="ARBA00022777"/>
    </source>
</evidence>
<protein>
    <submittedName>
        <fullName evidence="6">ANTAR domain-containing protein</fullName>
    </submittedName>
</protein>